<sequence length="167" mass="17188">MTSLSRTVAGLLAVSLAGPSLAGETDHGAHGMIAFPDGASVVYGPGPANLPKGTQLSMVAGDPSKPGPFVLRIKVPADTVIAPHTHAQAETLTILSGAIVHQHGKTLDRSAGQTLRAGGFVYLPADMPHALWTTGEPVELQVNGTGPFGLNYIDPADDPSRTPRGDR</sequence>
<dbReference type="Pfam" id="PF07883">
    <property type="entry name" value="Cupin_2"/>
    <property type="match status" value="1"/>
</dbReference>
<dbReference type="RefSeq" id="WP_238227781.1">
    <property type="nucleotide sequence ID" value="NZ_BPQD01000037.1"/>
</dbReference>
<feature type="chain" id="PRO_5047138551" evidence="1">
    <location>
        <begin position="23"/>
        <end position="167"/>
    </location>
</feature>
<keyword evidence="4" id="KW-1185">Reference proteome</keyword>
<evidence type="ECO:0000259" key="2">
    <source>
        <dbReference type="Pfam" id="PF07883"/>
    </source>
</evidence>
<dbReference type="InterPro" id="IPR011051">
    <property type="entry name" value="RmlC_Cupin_sf"/>
</dbReference>
<dbReference type="CDD" id="cd06989">
    <property type="entry name" value="cupin_DRT102"/>
    <property type="match status" value="1"/>
</dbReference>
<dbReference type="SUPFAM" id="SSF51182">
    <property type="entry name" value="RmlC-like cupins"/>
    <property type="match status" value="1"/>
</dbReference>
<comment type="caution">
    <text evidence="3">The sequence shown here is derived from an EMBL/GenBank/DDBJ whole genome shotgun (WGS) entry which is preliminary data.</text>
</comment>
<dbReference type="InterPro" id="IPR014710">
    <property type="entry name" value="RmlC-like_jellyroll"/>
</dbReference>
<feature type="domain" description="Cupin type-2" evidence="2">
    <location>
        <begin position="74"/>
        <end position="140"/>
    </location>
</feature>
<dbReference type="Gene3D" id="2.60.120.10">
    <property type="entry name" value="Jelly Rolls"/>
    <property type="match status" value="1"/>
</dbReference>
<evidence type="ECO:0000313" key="3">
    <source>
        <dbReference type="EMBL" id="MDN3592185.1"/>
    </source>
</evidence>
<dbReference type="Proteomes" id="UP001224644">
    <property type="component" value="Unassembled WGS sequence"/>
</dbReference>
<organism evidence="3 4">
    <name type="scientific">Methylobacterium adhaesivum</name>
    <dbReference type="NCBI Taxonomy" id="333297"/>
    <lineage>
        <taxon>Bacteria</taxon>
        <taxon>Pseudomonadati</taxon>
        <taxon>Pseudomonadota</taxon>
        <taxon>Alphaproteobacteria</taxon>
        <taxon>Hyphomicrobiales</taxon>
        <taxon>Methylobacteriaceae</taxon>
        <taxon>Methylobacterium</taxon>
    </lineage>
</organism>
<accession>A0ABT8BLK6</accession>
<name>A0ABT8BLK6_9HYPH</name>
<protein>
    <submittedName>
        <fullName evidence="3">Cupin domain-containing protein</fullName>
    </submittedName>
</protein>
<dbReference type="InterPro" id="IPR013096">
    <property type="entry name" value="Cupin_2"/>
</dbReference>
<gene>
    <name evidence="3" type="ORF">QWZ12_16430</name>
</gene>
<evidence type="ECO:0000256" key="1">
    <source>
        <dbReference type="SAM" id="SignalP"/>
    </source>
</evidence>
<reference evidence="4" key="1">
    <citation type="journal article" date="2019" name="Int. J. Syst. Evol. Microbiol.">
        <title>The Global Catalogue of Microorganisms (GCM) 10K type strain sequencing project: providing services to taxonomists for standard genome sequencing and annotation.</title>
        <authorList>
            <consortium name="The Broad Institute Genomics Platform"/>
            <consortium name="The Broad Institute Genome Sequencing Center for Infectious Disease"/>
            <person name="Wu L."/>
            <person name="Ma J."/>
        </authorList>
    </citation>
    <scope>NUCLEOTIDE SEQUENCE [LARGE SCALE GENOMIC DNA]</scope>
    <source>
        <strain evidence="4">CECT 7069</strain>
    </source>
</reference>
<proteinExistence type="predicted"/>
<evidence type="ECO:0000313" key="4">
    <source>
        <dbReference type="Proteomes" id="UP001224644"/>
    </source>
</evidence>
<dbReference type="EMBL" id="JAUFPX010000016">
    <property type="protein sequence ID" value="MDN3592185.1"/>
    <property type="molecule type" value="Genomic_DNA"/>
</dbReference>
<keyword evidence="1" id="KW-0732">Signal</keyword>
<feature type="signal peptide" evidence="1">
    <location>
        <begin position="1"/>
        <end position="22"/>
    </location>
</feature>